<gene>
    <name evidence="1" type="ORF">ALECFALPRED_005531</name>
</gene>
<reference evidence="1" key="1">
    <citation type="submission" date="2021-03" db="EMBL/GenBank/DDBJ databases">
        <authorList>
            <person name="Tagirdzhanova G."/>
        </authorList>
    </citation>
    <scope>NUCLEOTIDE SEQUENCE</scope>
</reference>
<organism evidence="1 2">
    <name type="scientific">Alectoria fallacina</name>
    <dbReference type="NCBI Taxonomy" id="1903189"/>
    <lineage>
        <taxon>Eukaryota</taxon>
        <taxon>Fungi</taxon>
        <taxon>Dikarya</taxon>
        <taxon>Ascomycota</taxon>
        <taxon>Pezizomycotina</taxon>
        <taxon>Lecanoromycetes</taxon>
        <taxon>OSLEUM clade</taxon>
        <taxon>Lecanoromycetidae</taxon>
        <taxon>Lecanorales</taxon>
        <taxon>Lecanorineae</taxon>
        <taxon>Parmeliaceae</taxon>
        <taxon>Alectoria</taxon>
    </lineage>
</organism>
<evidence type="ECO:0000313" key="2">
    <source>
        <dbReference type="Proteomes" id="UP000664203"/>
    </source>
</evidence>
<accession>A0A8H3ITT1</accession>
<evidence type="ECO:0000313" key="1">
    <source>
        <dbReference type="EMBL" id="CAF9933235.1"/>
    </source>
</evidence>
<protein>
    <submittedName>
        <fullName evidence="1">Uncharacterized protein</fullName>
    </submittedName>
</protein>
<dbReference type="OrthoDB" id="66095at2759"/>
<dbReference type="Proteomes" id="UP000664203">
    <property type="component" value="Unassembled WGS sequence"/>
</dbReference>
<dbReference type="AlphaFoldDB" id="A0A8H3ITT1"/>
<dbReference type="EMBL" id="CAJPDR010000350">
    <property type="protein sequence ID" value="CAF9933235.1"/>
    <property type="molecule type" value="Genomic_DNA"/>
</dbReference>
<keyword evidence="2" id="KW-1185">Reference proteome</keyword>
<comment type="caution">
    <text evidence="1">The sequence shown here is derived from an EMBL/GenBank/DDBJ whole genome shotgun (WGS) entry which is preliminary data.</text>
</comment>
<proteinExistence type="predicted"/>
<name>A0A8H3ITT1_9LECA</name>
<sequence length="339" mass="39029">MNATKSFLSYQLHYEPWLDMRRYPTIFDIISLKRFLAQTFPTEVIDMILSLAEYWPHSSCSSASPVKAQGKVSQDALPAHWCKHRRPEATTPLSFTDSSEDGFVLRSPPIGIPHTDVVQFQALLIPRTRRPVRMIIFEIRYYRLFHTKPKCRRPQVVRPSSTCLEVGIKKAMPSTESPARAILEPAAPPIAQVLEGRPQLRRICDRVYRLWDLRRSFCDPAHTKIDLYMDHHTLADNMLGQKTVAWRFDDDVVAEAKVLDDGWGRSEEDRRDLWHFSEADKAQLNDFVHSLAKTDREEKADFVKQLEVGDSLGVWVRVRDGPSVSMVDGVRMHVFWAAS</sequence>